<feature type="region of interest" description="Disordered" evidence="1">
    <location>
        <begin position="31"/>
        <end position="51"/>
    </location>
</feature>
<proteinExistence type="predicted"/>
<reference evidence="3 4" key="1">
    <citation type="submission" date="2018-02" db="EMBL/GenBank/DDBJ databases">
        <title>The genomes of Aspergillus section Nigri reveals drivers in fungal speciation.</title>
        <authorList>
            <consortium name="DOE Joint Genome Institute"/>
            <person name="Vesth T.C."/>
            <person name="Nybo J."/>
            <person name="Theobald S."/>
            <person name="Brandl J."/>
            <person name="Frisvad J.C."/>
            <person name="Nielsen K.F."/>
            <person name="Lyhne E.K."/>
            <person name="Kogle M.E."/>
            <person name="Kuo A."/>
            <person name="Riley R."/>
            <person name="Clum A."/>
            <person name="Nolan M."/>
            <person name="Lipzen A."/>
            <person name="Salamov A."/>
            <person name="Henrissat B."/>
            <person name="Wiebenga A."/>
            <person name="De vries R.P."/>
            <person name="Grigoriev I.V."/>
            <person name="Mortensen U.H."/>
            <person name="Andersen M.R."/>
            <person name="Baker S.E."/>
        </authorList>
    </citation>
    <scope>NUCLEOTIDE SEQUENCE [LARGE SCALE GENOMIC DNA]</scope>
    <source>
        <strain evidence="3 4">CBS 707.79</strain>
    </source>
</reference>
<dbReference type="EMBL" id="KZ825986">
    <property type="protein sequence ID" value="PYH90360.1"/>
    <property type="molecule type" value="Genomic_DNA"/>
</dbReference>
<name>A0A319CZH3_9EURO</name>
<dbReference type="Proteomes" id="UP000247810">
    <property type="component" value="Unassembled WGS sequence"/>
</dbReference>
<evidence type="ECO:0000256" key="1">
    <source>
        <dbReference type="SAM" id="MobiDB-lite"/>
    </source>
</evidence>
<evidence type="ECO:0000256" key="2">
    <source>
        <dbReference type="SAM" id="SignalP"/>
    </source>
</evidence>
<dbReference type="VEuPathDB" id="FungiDB:BO71DRAFT_79924"/>
<evidence type="ECO:0000313" key="4">
    <source>
        <dbReference type="Proteomes" id="UP000247810"/>
    </source>
</evidence>
<keyword evidence="4" id="KW-1185">Reference proteome</keyword>
<feature type="chain" id="PRO_5016467975" description="Secreted protein" evidence="2">
    <location>
        <begin position="22"/>
        <end position="85"/>
    </location>
</feature>
<dbReference type="AlphaFoldDB" id="A0A319CZH3"/>
<gene>
    <name evidence="3" type="ORF">BO71DRAFT_79924</name>
</gene>
<keyword evidence="2" id="KW-0732">Signal</keyword>
<organism evidence="3 4">
    <name type="scientific">Aspergillus ellipticus CBS 707.79</name>
    <dbReference type="NCBI Taxonomy" id="1448320"/>
    <lineage>
        <taxon>Eukaryota</taxon>
        <taxon>Fungi</taxon>
        <taxon>Dikarya</taxon>
        <taxon>Ascomycota</taxon>
        <taxon>Pezizomycotina</taxon>
        <taxon>Eurotiomycetes</taxon>
        <taxon>Eurotiomycetidae</taxon>
        <taxon>Eurotiales</taxon>
        <taxon>Aspergillaceae</taxon>
        <taxon>Aspergillus</taxon>
        <taxon>Aspergillus subgen. Circumdati</taxon>
    </lineage>
</organism>
<feature type="signal peptide" evidence="2">
    <location>
        <begin position="1"/>
        <end position="21"/>
    </location>
</feature>
<protein>
    <recommendedName>
        <fullName evidence="5">Secreted protein</fullName>
    </recommendedName>
</protein>
<evidence type="ECO:0008006" key="5">
    <source>
        <dbReference type="Google" id="ProtNLM"/>
    </source>
</evidence>
<evidence type="ECO:0000313" key="3">
    <source>
        <dbReference type="EMBL" id="PYH90360.1"/>
    </source>
</evidence>
<accession>A0A319CZH3</accession>
<sequence length="85" mass="8932">MRDSSPAALCICHILLSLSTCQVSDSFRRAGATSSSIDSNGLELYPGRRPSYGPVRQVGSNPCPQFGSWQDFPCGSTSPTAPVPG</sequence>